<feature type="signal peptide" evidence="1">
    <location>
        <begin position="1"/>
        <end position="21"/>
    </location>
</feature>
<protein>
    <recommendedName>
        <fullName evidence="4">Lipoprotein</fullName>
    </recommendedName>
</protein>
<sequence precursor="true">MQVLRKYIPVAGVLMMAGWLAGCAGDPVKETVADANAKPINYGCSGTSINDCMTFHTPGSGGKPSH</sequence>
<keyword evidence="3" id="KW-1185">Reference proteome</keyword>
<reference evidence="3" key="1">
    <citation type="journal article" date="2011" name="Stand. Genomic Sci.">
        <title>Genome sequence of the filamentous, gliding Thiothrix nivea neotype strain (JP2(T)).</title>
        <authorList>
            <person name="Lapidus A."/>
            <person name="Nolan M."/>
            <person name="Lucas S."/>
            <person name="Glavina Del Rio T."/>
            <person name="Tice H."/>
            <person name="Cheng J.F."/>
            <person name="Tapia R."/>
            <person name="Han C."/>
            <person name="Goodwin L."/>
            <person name="Pitluck S."/>
            <person name="Liolios K."/>
            <person name="Pagani I."/>
            <person name="Ivanova N."/>
            <person name="Huntemann M."/>
            <person name="Mavromatis K."/>
            <person name="Mikhailova N."/>
            <person name="Pati A."/>
            <person name="Chen A."/>
            <person name="Palaniappan K."/>
            <person name="Land M."/>
            <person name="Brambilla E.M."/>
            <person name="Rohde M."/>
            <person name="Abt B."/>
            <person name="Verbarg S."/>
            <person name="Goker M."/>
            <person name="Bristow J."/>
            <person name="Eisen J.A."/>
            <person name="Markowitz V."/>
            <person name="Hugenholtz P."/>
            <person name="Kyrpides N.C."/>
            <person name="Klenk H.P."/>
            <person name="Woyke T."/>
        </authorList>
    </citation>
    <scope>NUCLEOTIDE SEQUENCE [LARGE SCALE GENOMIC DNA]</scope>
    <source>
        <strain evidence="3">ATCC 35100 / DSM 5205 / JP2</strain>
    </source>
</reference>
<dbReference type="AlphaFoldDB" id="A0A656HA54"/>
<evidence type="ECO:0000313" key="2">
    <source>
        <dbReference type="EMBL" id="EIJ33578.1"/>
    </source>
</evidence>
<dbReference type="Proteomes" id="UP000005317">
    <property type="component" value="Unassembled WGS sequence"/>
</dbReference>
<keyword evidence="1" id="KW-0732">Signal</keyword>
<gene>
    <name evidence="2" type="ORF">Thini_0953</name>
</gene>
<dbReference type="PROSITE" id="PS51257">
    <property type="entry name" value="PROKAR_LIPOPROTEIN"/>
    <property type="match status" value="1"/>
</dbReference>
<name>A0A656HA54_THINJ</name>
<feature type="chain" id="PRO_5024929993" description="Lipoprotein" evidence="1">
    <location>
        <begin position="22"/>
        <end position="66"/>
    </location>
</feature>
<dbReference type="EMBL" id="JH651384">
    <property type="protein sequence ID" value="EIJ33578.1"/>
    <property type="molecule type" value="Genomic_DNA"/>
</dbReference>
<evidence type="ECO:0000313" key="3">
    <source>
        <dbReference type="Proteomes" id="UP000005317"/>
    </source>
</evidence>
<evidence type="ECO:0008006" key="4">
    <source>
        <dbReference type="Google" id="ProtNLM"/>
    </source>
</evidence>
<proteinExistence type="predicted"/>
<dbReference type="OrthoDB" id="8479298at2"/>
<organism evidence="2 3">
    <name type="scientific">Thiothrix nivea (strain ATCC 35100 / DSM 5205 / JP2)</name>
    <dbReference type="NCBI Taxonomy" id="870187"/>
    <lineage>
        <taxon>Bacteria</taxon>
        <taxon>Pseudomonadati</taxon>
        <taxon>Pseudomonadota</taxon>
        <taxon>Gammaproteobacteria</taxon>
        <taxon>Thiotrichales</taxon>
        <taxon>Thiotrichaceae</taxon>
        <taxon>Thiothrix</taxon>
    </lineage>
</organism>
<evidence type="ECO:0000256" key="1">
    <source>
        <dbReference type="SAM" id="SignalP"/>
    </source>
</evidence>
<dbReference type="RefSeq" id="WP_002707529.1">
    <property type="nucleotide sequence ID" value="NZ_JH651384.1"/>
</dbReference>
<accession>A0A656HA54</accession>